<keyword evidence="2" id="KW-1185">Reference proteome</keyword>
<dbReference type="Proteomes" id="UP000265618">
    <property type="component" value="Unassembled WGS sequence"/>
</dbReference>
<sequence>HIHGGYLHSNKCVHLSNRTVLVTTGYDLFLVSWSETDVTSDEASDSLHAVEFTPTVVKVTPSSLDRLDKDPLTSLAVAPVLSQGERIVACTSLHGAVTVLRVADSCLEVVAEITPPGKTESASHVSFGRGSSVNDTSSLIIAVCIEETRTLSLFRWLDPICSIRTAHIPLGAVLCPMNTVVVITEVSAVSMRLFPLKSGVVALQVTDRRIIASGRPVSVTFDQSTY</sequence>
<gene>
    <name evidence="1" type="ORF">KIPB_010078</name>
</gene>
<comment type="caution">
    <text evidence="1">The sequence shown here is derived from an EMBL/GenBank/DDBJ whole genome shotgun (WGS) entry which is preliminary data.</text>
</comment>
<protein>
    <submittedName>
        <fullName evidence="1">Uncharacterized protein</fullName>
    </submittedName>
</protein>
<organism evidence="1 2">
    <name type="scientific">Kipferlia bialata</name>
    <dbReference type="NCBI Taxonomy" id="797122"/>
    <lineage>
        <taxon>Eukaryota</taxon>
        <taxon>Metamonada</taxon>
        <taxon>Carpediemonas-like organisms</taxon>
        <taxon>Kipferlia</taxon>
    </lineage>
</organism>
<dbReference type="EMBL" id="BDIP01003623">
    <property type="protein sequence ID" value="GIQ87933.1"/>
    <property type="molecule type" value="Genomic_DNA"/>
</dbReference>
<evidence type="ECO:0000313" key="2">
    <source>
        <dbReference type="Proteomes" id="UP000265618"/>
    </source>
</evidence>
<proteinExistence type="predicted"/>
<name>A0A9K3D2K5_9EUKA</name>
<evidence type="ECO:0000313" key="1">
    <source>
        <dbReference type="EMBL" id="GIQ87933.1"/>
    </source>
</evidence>
<dbReference type="AlphaFoldDB" id="A0A9K3D2K5"/>
<reference evidence="1 2" key="1">
    <citation type="journal article" date="2018" name="PLoS ONE">
        <title>The draft genome of Kipferlia bialata reveals reductive genome evolution in fornicate parasites.</title>
        <authorList>
            <person name="Tanifuji G."/>
            <person name="Takabayashi S."/>
            <person name="Kume K."/>
            <person name="Takagi M."/>
            <person name="Nakayama T."/>
            <person name="Kamikawa R."/>
            <person name="Inagaki Y."/>
            <person name="Hashimoto T."/>
        </authorList>
    </citation>
    <scope>NUCLEOTIDE SEQUENCE [LARGE SCALE GENOMIC DNA]</scope>
    <source>
        <strain evidence="1">NY0173</strain>
    </source>
</reference>
<accession>A0A9K3D2K5</accession>
<feature type="non-terminal residue" evidence="1">
    <location>
        <position position="1"/>
    </location>
</feature>